<dbReference type="Proteomes" id="UP000594342">
    <property type="component" value="Unassembled WGS sequence"/>
</dbReference>
<name>A0A5K0UAP2_9VIRU</name>
<gene>
    <name evidence="1" type="ORF">YASMINEVIRUS_1045</name>
</gene>
<sequence length="310" mass="35928">MMLVLVIKTILAFNESFIKTNIDSLNSLLRMTRTVSNQKISFDVRLVGWIDPKQKQAFSEEYSQTVLLHSNDCDIGTKCNIECDVLSENHGKLYAINKIVSKLNVDNYDKIIYADHDIVFDDSSVEYLKRHLCDTVFDRKIEGRTLKFISFRQRQDERHNPIIYTKTITLNNKSHNEPDACACTVSHNATFYNYSDDNVHVATGCFITDSYGIKIVSQLSIKTENIEQNVKQNVYGDEDVLIGERLNQLSLVHVVLRDYYVVHPFDIDVSYSVWKRNMIFMTQAKRLIENNTKINDRVNIVTQLRIVLEK</sequence>
<evidence type="ECO:0000313" key="2">
    <source>
        <dbReference type="Proteomes" id="UP000594342"/>
    </source>
</evidence>
<accession>A0A5K0UAP2</accession>
<evidence type="ECO:0000313" key="1">
    <source>
        <dbReference type="EMBL" id="VBB18582.1"/>
    </source>
</evidence>
<comment type="caution">
    <text evidence="1">The sequence shown here is derived from an EMBL/GenBank/DDBJ whole genome shotgun (WGS) entry which is preliminary data.</text>
</comment>
<proteinExistence type="predicted"/>
<organism evidence="1 2">
    <name type="scientific">Yasminevirus sp. GU-2018</name>
    <dbReference type="NCBI Taxonomy" id="2420051"/>
    <lineage>
        <taxon>Viruses</taxon>
        <taxon>Varidnaviria</taxon>
        <taxon>Bamfordvirae</taxon>
        <taxon>Nucleocytoviricota</taxon>
        <taxon>Megaviricetes</taxon>
        <taxon>Imitervirales</taxon>
        <taxon>Mimiviridae</taxon>
        <taxon>Klosneuvirinae</taxon>
        <taxon>Yasminevirus</taxon>
        <taxon>Yasminevirus saudimassiliense</taxon>
    </lineage>
</organism>
<dbReference type="EMBL" id="UPSH01000001">
    <property type="protein sequence ID" value="VBB18582.1"/>
    <property type="molecule type" value="Genomic_DNA"/>
</dbReference>
<keyword evidence="2" id="KW-1185">Reference proteome</keyword>
<reference evidence="1 2" key="1">
    <citation type="submission" date="2018-10" db="EMBL/GenBank/DDBJ databases">
        <authorList>
            <consortium name="IHU Genomes"/>
        </authorList>
    </citation>
    <scope>NUCLEOTIDE SEQUENCE [LARGE SCALE GENOMIC DNA]</scope>
    <source>
        <strain evidence="1 2">A1</strain>
    </source>
</reference>
<protein>
    <submittedName>
        <fullName evidence="1">Uncharacterized protein</fullName>
    </submittedName>
</protein>